<dbReference type="Proteomes" id="UP001576780">
    <property type="component" value="Unassembled WGS sequence"/>
</dbReference>
<accession>A0ABV4WR71</accession>
<reference evidence="1 2" key="1">
    <citation type="submission" date="2024-09" db="EMBL/GenBank/DDBJ databases">
        <title>Floridaenema gen nov. (Aerosakkonemataceae, Aerosakkonematales ord. nov., Cyanobacteria) from benthic tropical and subtropical fresh waters, with the description of four new species.</title>
        <authorList>
            <person name="Moretto J.A."/>
            <person name="Berthold D.E."/>
            <person name="Lefler F.W."/>
            <person name="Huang I.-S."/>
            <person name="Laughinghouse H. IV."/>
        </authorList>
    </citation>
    <scope>NUCLEOTIDE SEQUENCE [LARGE SCALE GENOMIC DNA]</scope>
    <source>
        <strain evidence="1 2">BLCC-F167</strain>
    </source>
</reference>
<gene>
    <name evidence="1" type="ORF">ACE1CA_22935</name>
</gene>
<comment type="caution">
    <text evidence="1">The sequence shown here is derived from an EMBL/GenBank/DDBJ whole genome shotgun (WGS) entry which is preliminary data.</text>
</comment>
<evidence type="ECO:0000313" key="1">
    <source>
        <dbReference type="EMBL" id="MFB2837392.1"/>
    </source>
</evidence>
<organism evidence="1 2">
    <name type="scientific">Floridaenema evergladense BLCC-F167</name>
    <dbReference type="NCBI Taxonomy" id="3153639"/>
    <lineage>
        <taxon>Bacteria</taxon>
        <taxon>Bacillati</taxon>
        <taxon>Cyanobacteriota</taxon>
        <taxon>Cyanophyceae</taxon>
        <taxon>Oscillatoriophycideae</taxon>
        <taxon>Aerosakkonematales</taxon>
        <taxon>Aerosakkonemataceae</taxon>
        <taxon>Floridanema</taxon>
        <taxon>Floridanema evergladense</taxon>
    </lineage>
</organism>
<proteinExistence type="predicted"/>
<protein>
    <submittedName>
        <fullName evidence="1">Uncharacterized protein</fullName>
    </submittedName>
</protein>
<dbReference type="EMBL" id="JBHFNT010000210">
    <property type="protein sequence ID" value="MFB2837392.1"/>
    <property type="molecule type" value="Genomic_DNA"/>
</dbReference>
<name>A0ABV4WR71_9CYAN</name>
<keyword evidence="2" id="KW-1185">Reference proteome</keyword>
<sequence>MQTIAKFASLLGMSALIVGIPLVANAQVVPRSRIQIDPTVVQDLEINRYNFSQFTDAEVTYGLYQPAYGAIAYSTQILPVGVGGPDLEESWPDTFVVKLGEGQIVTEPNYRQGDNFLQVELLRF</sequence>
<dbReference type="RefSeq" id="WP_413279743.1">
    <property type="nucleotide sequence ID" value="NZ_JBHFNT010000210.1"/>
</dbReference>
<evidence type="ECO:0000313" key="2">
    <source>
        <dbReference type="Proteomes" id="UP001576780"/>
    </source>
</evidence>